<dbReference type="Proteomes" id="UP001396334">
    <property type="component" value="Unassembled WGS sequence"/>
</dbReference>
<proteinExistence type="predicted"/>
<evidence type="ECO:0000259" key="1">
    <source>
        <dbReference type="Pfam" id="PF00078"/>
    </source>
</evidence>
<dbReference type="PANTHER" id="PTHR36617">
    <property type="entry name" value="PROTEIN, PUTATIVE-RELATED"/>
    <property type="match status" value="1"/>
</dbReference>
<dbReference type="SUPFAM" id="SSF56672">
    <property type="entry name" value="DNA/RNA polymerases"/>
    <property type="match status" value="1"/>
</dbReference>
<protein>
    <recommendedName>
        <fullName evidence="1">Reverse transcriptase domain-containing protein</fullName>
    </recommendedName>
</protein>
<dbReference type="InterPro" id="IPR000477">
    <property type="entry name" value="RT_dom"/>
</dbReference>
<dbReference type="PANTHER" id="PTHR36617:SF5">
    <property type="entry name" value="OS05G0421675 PROTEIN"/>
    <property type="match status" value="1"/>
</dbReference>
<keyword evidence="3" id="KW-1185">Reference proteome</keyword>
<dbReference type="Pfam" id="PF00078">
    <property type="entry name" value="RVT_1"/>
    <property type="match status" value="1"/>
</dbReference>
<dbReference type="EMBL" id="JBBPBN010000046">
    <property type="protein sequence ID" value="KAK8995405.1"/>
    <property type="molecule type" value="Genomic_DNA"/>
</dbReference>
<evidence type="ECO:0000313" key="2">
    <source>
        <dbReference type="EMBL" id="KAK8995405.1"/>
    </source>
</evidence>
<gene>
    <name evidence="2" type="ORF">V6N11_069839</name>
</gene>
<accession>A0ABR2Q411</accession>
<organism evidence="2 3">
    <name type="scientific">Hibiscus sabdariffa</name>
    <name type="common">roselle</name>
    <dbReference type="NCBI Taxonomy" id="183260"/>
    <lineage>
        <taxon>Eukaryota</taxon>
        <taxon>Viridiplantae</taxon>
        <taxon>Streptophyta</taxon>
        <taxon>Embryophyta</taxon>
        <taxon>Tracheophyta</taxon>
        <taxon>Spermatophyta</taxon>
        <taxon>Magnoliopsida</taxon>
        <taxon>eudicotyledons</taxon>
        <taxon>Gunneridae</taxon>
        <taxon>Pentapetalae</taxon>
        <taxon>rosids</taxon>
        <taxon>malvids</taxon>
        <taxon>Malvales</taxon>
        <taxon>Malvaceae</taxon>
        <taxon>Malvoideae</taxon>
        <taxon>Hibiscus</taxon>
    </lineage>
</organism>
<evidence type="ECO:0000313" key="3">
    <source>
        <dbReference type="Proteomes" id="UP001396334"/>
    </source>
</evidence>
<comment type="caution">
    <text evidence="2">The sequence shown here is derived from an EMBL/GenBank/DDBJ whole genome shotgun (WGS) entry which is preliminary data.</text>
</comment>
<name>A0ABR2Q411_9ROSI</name>
<feature type="domain" description="Reverse transcriptase" evidence="1">
    <location>
        <begin position="10"/>
        <end position="159"/>
    </location>
</feature>
<sequence>MSVVANEVIDFVSKSGKSEIAFKIDFQKACDSVSWGFLIRVLKECGFEDGWCDWIFKCISFVSIYVLVNGSPTDSFTISCGFRQDCSLSPLLFNLIGETLNLMIGKDVRIELFSGFKVGRTGDEVEISHLLFTDNLLIFCGGSKSRLCNIERVLHIVQSNLVLQVGDGRSIFFWSDTWVDNVFLKERLPRIFAIASNKSGFISDFGCKVDSVWVWEVSLGRPLFDWEVEQWNEFSACLNNFKSSNLDHLFPNGGKSIGVPRWMCPSKSFLKLNVDGVVSRLSSKKGIGGLLKDESGSTLLSFFECVGVSAPSLVELDTILVGIRMFIASYWSSKFRLIMELDRKIVVDWLLGRATPPDDNFGYG</sequence>
<reference evidence="2 3" key="1">
    <citation type="journal article" date="2024" name="G3 (Bethesda)">
        <title>Genome assembly of Hibiscus sabdariffa L. provides insights into metabolisms of medicinal natural products.</title>
        <authorList>
            <person name="Kim T."/>
        </authorList>
    </citation>
    <scope>NUCLEOTIDE SEQUENCE [LARGE SCALE GENOMIC DNA]</scope>
    <source>
        <strain evidence="2">TK-2024</strain>
        <tissue evidence="2">Old leaves</tissue>
    </source>
</reference>
<dbReference type="InterPro" id="IPR043502">
    <property type="entry name" value="DNA/RNA_pol_sf"/>
</dbReference>